<dbReference type="Pfam" id="PF00989">
    <property type="entry name" value="PAS"/>
    <property type="match status" value="1"/>
</dbReference>
<dbReference type="RefSeq" id="WP_420906547.1">
    <property type="nucleotide sequence ID" value="NZ_BAAFGK010000005.1"/>
</dbReference>
<feature type="domain" description="Response regulatory" evidence="11">
    <location>
        <begin position="1041"/>
        <end position="1157"/>
    </location>
</feature>
<reference evidence="13 14" key="1">
    <citation type="submission" date="2024-05" db="EMBL/GenBank/DDBJ databases">
        <authorList>
            <consortium name="Candidatus Magnetaquicoccaceae bacterium FCR-1 genome sequencing consortium"/>
            <person name="Shimoshige H."/>
            <person name="Shimamura S."/>
            <person name="Taoka A."/>
            <person name="Kobayashi H."/>
            <person name="Maekawa T."/>
        </authorList>
    </citation>
    <scope>NUCLEOTIDE SEQUENCE [LARGE SCALE GENOMIC DNA]</scope>
    <source>
        <strain evidence="13 14">FCR-1</strain>
    </source>
</reference>
<gene>
    <name evidence="13" type="primary">rcsC_79</name>
    <name evidence="13" type="ORF">SIID45300_03184</name>
</gene>
<dbReference type="InterPro" id="IPR003661">
    <property type="entry name" value="HisK_dim/P_dom"/>
</dbReference>
<dbReference type="EC" id="2.7.13.3" evidence="2"/>
<dbReference type="Gene3D" id="3.30.450.40">
    <property type="match status" value="1"/>
</dbReference>
<dbReference type="SUPFAM" id="SSF55874">
    <property type="entry name" value="ATPase domain of HSP90 chaperone/DNA topoisomerase II/histidine kinase"/>
    <property type="match status" value="1"/>
</dbReference>
<dbReference type="Proteomes" id="UP001628193">
    <property type="component" value="Unassembled WGS sequence"/>
</dbReference>
<dbReference type="Gene3D" id="3.30.450.20">
    <property type="entry name" value="PAS domain"/>
    <property type="match status" value="2"/>
</dbReference>
<dbReference type="InterPro" id="IPR001789">
    <property type="entry name" value="Sig_transdc_resp-reg_receiver"/>
</dbReference>
<dbReference type="PROSITE" id="PS50110">
    <property type="entry name" value="RESPONSE_REGULATORY"/>
    <property type="match status" value="1"/>
</dbReference>
<comment type="caution">
    <text evidence="13">The sequence shown here is derived from an EMBL/GenBank/DDBJ whole genome shotgun (WGS) entry which is preliminary data.</text>
</comment>
<dbReference type="Gene3D" id="3.40.190.10">
    <property type="entry name" value="Periplasmic binding protein-like II"/>
    <property type="match status" value="2"/>
</dbReference>
<organism evidence="13 14">
    <name type="scientific">Candidatus Magnetaquiglobus chichijimensis</name>
    <dbReference type="NCBI Taxonomy" id="3141448"/>
    <lineage>
        <taxon>Bacteria</taxon>
        <taxon>Pseudomonadati</taxon>
        <taxon>Pseudomonadota</taxon>
        <taxon>Magnetococcia</taxon>
        <taxon>Magnetococcales</taxon>
        <taxon>Candidatus Magnetaquicoccaceae</taxon>
        <taxon>Candidatus Magnetaquiglobus</taxon>
    </lineage>
</organism>
<dbReference type="SMART" id="SM00387">
    <property type="entry name" value="HATPase_c"/>
    <property type="match status" value="1"/>
</dbReference>
<dbReference type="PANTHER" id="PTHR43065">
    <property type="entry name" value="SENSOR HISTIDINE KINASE"/>
    <property type="match status" value="1"/>
</dbReference>
<dbReference type="PROSITE" id="PS50109">
    <property type="entry name" value="HIS_KIN"/>
    <property type="match status" value="1"/>
</dbReference>
<dbReference type="Pfam" id="PF00512">
    <property type="entry name" value="HisKA"/>
    <property type="match status" value="1"/>
</dbReference>
<accession>A0ABQ0CD48</accession>
<dbReference type="InterPro" id="IPR011006">
    <property type="entry name" value="CheY-like_superfamily"/>
</dbReference>
<comment type="catalytic activity">
    <reaction evidence="1">
        <text>ATP + protein L-histidine = ADP + protein N-phospho-L-histidine.</text>
        <dbReference type="EC" id="2.7.13.3"/>
    </reaction>
</comment>
<dbReference type="NCBIfam" id="TIGR00229">
    <property type="entry name" value="sensory_box"/>
    <property type="match status" value="2"/>
</dbReference>
<evidence type="ECO:0000256" key="2">
    <source>
        <dbReference type="ARBA" id="ARBA00012438"/>
    </source>
</evidence>
<dbReference type="InterPro" id="IPR036097">
    <property type="entry name" value="HisK_dim/P_sf"/>
</dbReference>
<evidence type="ECO:0000313" key="14">
    <source>
        <dbReference type="Proteomes" id="UP001628193"/>
    </source>
</evidence>
<feature type="modified residue" description="4-aspartylphosphate" evidence="9">
    <location>
        <position position="1092"/>
    </location>
</feature>
<keyword evidence="3 9" id="KW-0597">Phosphoprotein</keyword>
<reference evidence="13 14" key="2">
    <citation type="submission" date="2024-09" db="EMBL/GenBank/DDBJ databases">
        <title>Draft genome sequence of Candidatus Magnetaquicoccaceae bacterium FCR-1.</title>
        <authorList>
            <person name="Shimoshige H."/>
            <person name="Shimamura S."/>
            <person name="Taoka A."/>
            <person name="Kobayashi H."/>
            <person name="Maekawa T."/>
        </authorList>
    </citation>
    <scope>NUCLEOTIDE SEQUENCE [LARGE SCALE GENOMIC DNA]</scope>
    <source>
        <strain evidence="13 14">FCR-1</strain>
    </source>
</reference>
<feature type="domain" description="PAS" evidence="12">
    <location>
        <begin position="362"/>
        <end position="417"/>
    </location>
</feature>
<dbReference type="InterPro" id="IPR003018">
    <property type="entry name" value="GAF"/>
</dbReference>
<dbReference type="Gene3D" id="3.40.50.2300">
    <property type="match status" value="1"/>
</dbReference>
<dbReference type="SMART" id="SM00448">
    <property type="entry name" value="REC"/>
    <property type="match status" value="1"/>
</dbReference>
<keyword evidence="5" id="KW-0547">Nucleotide-binding</keyword>
<dbReference type="InterPro" id="IPR003594">
    <property type="entry name" value="HATPase_dom"/>
</dbReference>
<evidence type="ECO:0000313" key="13">
    <source>
        <dbReference type="EMBL" id="GAB0058827.1"/>
    </source>
</evidence>
<sequence>MEGKQTQPSRSARSIAQPRATGWAWLLLLIHLLVGCQTAWADRPLTIGILDRRFSSGDSHPWQPLADYLTTHVGLSQPIELVVADYTELNRRIADGALDFLLTNPLHYIQLRQQYTLSSPLATLSVKSPRGGSSALGGVILARAGRTDLNTLADLAGKRIAAPFPESLGGYMAPMYELHEAGIRIDPERQIQFVGVYPELGITQVLEGKADVAFTRTGMLEAMLKSGKLAEGQLKVIHGQQWLEAPFISSTRLYPEWPFVAIAQQEQNHLHEQIVAALLTLGEHPFHLPEGVAGFVMPADYTLVDKVARVLKLPPFESNGPMSWNDLWSQFHGIIMTTMLAVLAIIALAIQLSIANRRLRQSETRWHALFNQAPDAIFLADAKTGLIIDANQAACRLIGKPLKALRGAHHRQLHPNDENSQTISCGFEEHARQTAIDPFLPIKTWIVNQQGMNIPVEVAGCRIDLAGQSIVQGFFRDISHIERMQQEILAREHAFRQAIETTHDGYWEVDPATGRLLDVNHAYAERSGYDREELLRMSIPDLESLEDAWDVRTHIARIERYGRDRFETWHKTKNGNLWPVEVSVSSSGPGGRMLSFARDLTLHKRDEAIILKEKELQEILAGLGKELLAFQKMTIPSLAKKVLAFCLAVTRSCQGYINEVDARTGHACNRAIIWDLPILSTMRPPILFTEYTDIWGWVIEHQRPLLLNTPQRTSHFFSLPIGHDLILDRFLAVPVMQGGRVVAEIAVGNSGRDYSHDDITALERIADLLAIALDRVKLEGQLLHASRMEAIGTLGAGIAHDFNNILGIILGFAELGQIKSADPAGVSHCLGEIAIAGNRAKGLVDQLLTFSRGNPVGRATLKLARIVREVSQFLRISVPSSIAIITDIQAEEMMIHGDGNQIHQMLLNLGTNARQAILGDRGRITFTLDQVDLTEGPLPIKALTPGHYARIQVRDTGNGIPQEVIGQIFDPFFTTKEVGKGTGLGLAVVHGIATSHGGAVTVESEWGKGCLFQLFLPMIDPARAEPEYLTEILVPIAGRGTLLIVDDEPQLLSLLEGMLSGLGYRVQPETDPYQALANFAAHADRFQAVITDYAMPGMTGVELATRIRAIRPDLPVILLTGMDSGAMQEDPERRVIDRIVYKPTPIRPLSEALNTLIRPHSGDKP</sequence>
<evidence type="ECO:0000256" key="9">
    <source>
        <dbReference type="PROSITE-ProRule" id="PRU00169"/>
    </source>
</evidence>
<dbReference type="SMART" id="SM00065">
    <property type="entry name" value="GAF"/>
    <property type="match status" value="1"/>
</dbReference>
<keyword evidence="7" id="KW-0067">ATP-binding</keyword>
<dbReference type="Pfam" id="PF13185">
    <property type="entry name" value="GAF_2"/>
    <property type="match status" value="1"/>
</dbReference>
<evidence type="ECO:0000256" key="8">
    <source>
        <dbReference type="ARBA" id="ARBA00023012"/>
    </source>
</evidence>
<dbReference type="SMART" id="SM00388">
    <property type="entry name" value="HisKA"/>
    <property type="match status" value="1"/>
</dbReference>
<dbReference type="InterPro" id="IPR029016">
    <property type="entry name" value="GAF-like_dom_sf"/>
</dbReference>
<evidence type="ECO:0000256" key="5">
    <source>
        <dbReference type="ARBA" id="ARBA00022741"/>
    </source>
</evidence>
<dbReference type="InterPro" id="IPR000014">
    <property type="entry name" value="PAS"/>
</dbReference>
<evidence type="ECO:0000259" key="11">
    <source>
        <dbReference type="PROSITE" id="PS50110"/>
    </source>
</evidence>
<evidence type="ECO:0000259" key="12">
    <source>
        <dbReference type="PROSITE" id="PS50112"/>
    </source>
</evidence>
<keyword evidence="8" id="KW-0902">Two-component regulatory system</keyword>
<dbReference type="EMBL" id="BAAFGK010000005">
    <property type="protein sequence ID" value="GAB0058827.1"/>
    <property type="molecule type" value="Genomic_DNA"/>
</dbReference>
<dbReference type="InterPro" id="IPR005467">
    <property type="entry name" value="His_kinase_dom"/>
</dbReference>
<dbReference type="PRINTS" id="PR00344">
    <property type="entry name" value="BCTRLSENSOR"/>
</dbReference>
<evidence type="ECO:0000256" key="3">
    <source>
        <dbReference type="ARBA" id="ARBA00022553"/>
    </source>
</evidence>
<dbReference type="InterPro" id="IPR013767">
    <property type="entry name" value="PAS_fold"/>
</dbReference>
<evidence type="ECO:0000256" key="6">
    <source>
        <dbReference type="ARBA" id="ARBA00022777"/>
    </source>
</evidence>
<dbReference type="InterPro" id="IPR035965">
    <property type="entry name" value="PAS-like_dom_sf"/>
</dbReference>
<keyword evidence="14" id="KW-1185">Reference proteome</keyword>
<dbReference type="PANTHER" id="PTHR43065:SF42">
    <property type="entry name" value="TWO-COMPONENT SENSOR PPRA"/>
    <property type="match status" value="1"/>
</dbReference>
<dbReference type="GO" id="GO:0004673">
    <property type="term" value="F:protein histidine kinase activity"/>
    <property type="evidence" value="ECO:0007669"/>
    <property type="project" value="UniProtKB-EC"/>
</dbReference>
<protein>
    <recommendedName>
        <fullName evidence="2">histidine kinase</fullName>
        <ecNumber evidence="2">2.7.13.3</ecNumber>
    </recommendedName>
</protein>
<dbReference type="Pfam" id="PF02518">
    <property type="entry name" value="HATPase_c"/>
    <property type="match status" value="1"/>
</dbReference>
<dbReference type="CDD" id="cd00156">
    <property type="entry name" value="REC"/>
    <property type="match status" value="1"/>
</dbReference>
<dbReference type="InterPro" id="IPR004358">
    <property type="entry name" value="Sig_transdc_His_kin-like_C"/>
</dbReference>
<dbReference type="Pfam" id="PF12974">
    <property type="entry name" value="Phosphonate-bd"/>
    <property type="match status" value="1"/>
</dbReference>
<feature type="domain" description="PAS" evidence="12">
    <location>
        <begin position="491"/>
        <end position="535"/>
    </location>
</feature>
<dbReference type="SUPFAM" id="SSF52172">
    <property type="entry name" value="CheY-like"/>
    <property type="match status" value="1"/>
</dbReference>
<dbReference type="SUPFAM" id="SSF47384">
    <property type="entry name" value="Homodimeric domain of signal transducing histidine kinase"/>
    <property type="match status" value="1"/>
</dbReference>
<dbReference type="Gene3D" id="1.10.287.130">
    <property type="match status" value="1"/>
</dbReference>
<dbReference type="Pfam" id="PF00072">
    <property type="entry name" value="Response_reg"/>
    <property type="match status" value="1"/>
</dbReference>
<keyword evidence="4 13" id="KW-0808">Transferase</keyword>
<keyword evidence="6 13" id="KW-0418">Kinase</keyword>
<dbReference type="CDD" id="cd00130">
    <property type="entry name" value="PAS"/>
    <property type="match status" value="2"/>
</dbReference>
<name>A0ABQ0CD48_9PROT</name>
<dbReference type="SUPFAM" id="SSF53850">
    <property type="entry name" value="Periplasmic binding protein-like II"/>
    <property type="match status" value="1"/>
</dbReference>
<dbReference type="SMART" id="SM00091">
    <property type="entry name" value="PAS"/>
    <property type="match status" value="2"/>
</dbReference>
<dbReference type="SUPFAM" id="SSF55781">
    <property type="entry name" value="GAF domain-like"/>
    <property type="match status" value="1"/>
</dbReference>
<dbReference type="SUPFAM" id="SSF55785">
    <property type="entry name" value="PYP-like sensor domain (PAS domain)"/>
    <property type="match status" value="2"/>
</dbReference>
<dbReference type="Gene3D" id="3.30.565.10">
    <property type="entry name" value="Histidine kinase-like ATPase, C-terminal domain"/>
    <property type="match status" value="1"/>
</dbReference>
<evidence type="ECO:0000256" key="4">
    <source>
        <dbReference type="ARBA" id="ARBA00022679"/>
    </source>
</evidence>
<dbReference type="CDD" id="cd00082">
    <property type="entry name" value="HisKA"/>
    <property type="match status" value="1"/>
</dbReference>
<dbReference type="PROSITE" id="PS50112">
    <property type="entry name" value="PAS"/>
    <property type="match status" value="2"/>
</dbReference>
<proteinExistence type="predicted"/>
<dbReference type="InterPro" id="IPR036890">
    <property type="entry name" value="HATPase_C_sf"/>
</dbReference>
<evidence type="ECO:0000256" key="7">
    <source>
        <dbReference type="ARBA" id="ARBA00022840"/>
    </source>
</evidence>
<feature type="domain" description="Histidine kinase" evidence="10">
    <location>
        <begin position="797"/>
        <end position="1020"/>
    </location>
</feature>
<dbReference type="Pfam" id="PF13188">
    <property type="entry name" value="PAS_8"/>
    <property type="match status" value="1"/>
</dbReference>
<evidence type="ECO:0000256" key="1">
    <source>
        <dbReference type="ARBA" id="ARBA00000085"/>
    </source>
</evidence>
<evidence type="ECO:0000259" key="10">
    <source>
        <dbReference type="PROSITE" id="PS50109"/>
    </source>
</evidence>